<accession>A0A517U6E9</accession>
<evidence type="ECO:0000256" key="3">
    <source>
        <dbReference type="ARBA" id="ARBA00023274"/>
    </source>
</evidence>
<dbReference type="InterPro" id="IPR012340">
    <property type="entry name" value="NA-bd_OB-fold"/>
</dbReference>
<feature type="domain" description="Large ribosomal subunit protein uL2 C-terminal" evidence="7">
    <location>
        <begin position="125"/>
        <end position="253"/>
    </location>
</feature>
<dbReference type="NCBIfam" id="TIGR01171">
    <property type="entry name" value="rplB_bact"/>
    <property type="match status" value="1"/>
</dbReference>
<dbReference type="PROSITE" id="PS00467">
    <property type="entry name" value="RIBOSOMAL_L2"/>
    <property type="match status" value="1"/>
</dbReference>
<feature type="region of interest" description="Disordered" evidence="6">
    <location>
        <begin position="39"/>
        <end position="59"/>
    </location>
</feature>
<dbReference type="SUPFAM" id="SSF50104">
    <property type="entry name" value="Translation proteins SH3-like domain"/>
    <property type="match status" value="1"/>
</dbReference>
<dbReference type="SMART" id="SM01382">
    <property type="entry name" value="Ribosomal_L2_C"/>
    <property type="match status" value="1"/>
</dbReference>
<dbReference type="AlphaFoldDB" id="A0A517U6E9"/>
<evidence type="ECO:0000313" key="10">
    <source>
        <dbReference type="Proteomes" id="UP000317909"/>
    </source>
</evidence>
<dbReference type="InterPro" id="IPR022671">
    <property type="entry name" value="Ribosomal_uL2_CS"/>
</dbReference>
<dbReference type="SMART" id="SM01383">
    <property type="entry name" value="Ribosomal_L2"/>
    <property type="match status" value="1"/>
</dbReference>
<protein>
    <recommendedName>
        <fullName evidence="4 5">Large ribosomal subunit protein uL2</fullName>
    </recommendedName>
</protein>
<feature type="compositionally biased region" description="Basic and acidic residues" evidence="6">
    <location>
        <begin position="230"/>
        <end position="240"/>
    </location>
</feature>
<dbReference type="PANTHER" id="PTHR13691">
    <property type="entry name" value="RIBOSOMAL PROTEIN L2"/>
    <property type="match status" value="1"/>
</dbReference>
<dbReference type="GO" id="GO:0002181">
    <property type="term" value="P:cytoplasmic translation"/>
    <property type="evidence" value="ECO:0007669"/>
    <property type="project" value="TreeGrafter"/>
</dbReference>
<dbReference type="EMBL" id="CP036339">
    <property type="protein sequence ID" value="QDT76211.1"/>
    <property type="molecule type" value="Genomic_DNA"/>
</dbReference>
<comment type="function">
    <text evidence="5">One of the primary rRNA binding proteins. Required for association of the 30S and 50S subunits to form the 70S ribosome, for tRNA binding and peptide bond formation. It has been suggested to have peptidyltransferase activity; this is somewhat controversial. Makes several contacts with the 16S rRNA in the 70S ribosome.</text>
</comment>
<evidence type="ECO:0000256" key="4">
    <source>
        <dbReference type="ARBA" id="ARBA00035242"/>
    </source>
</evidence>
<evidence type="ECO:0000256" key="5">
    <source>
        <dbReference type="HAMAP-Rule" id="MF_01320"/>
    </source>
</evidence>
<dbReference type="OrthoDB" id="9778722at2"/>
<organism evidence="9 10">
    <name type="scientific">Lacipirellula limnantheis</name>
    <dbReference type="NCBI Taxonomy" id="2528024"/>
    <lineage>
        <taxon>Bacteria</taxon>
        <taxon>Pseudomonadati</taxon>
        <taxon>Planctomycetota</taxon>
        <taxon>Planctomycetia</taxon>
        <taxon>Pirellulales</taxon>
        <taxon>Lacipirellulaceae</taxon>
        <taxon>Lacipirellula</taxon>
    </lineage>
</organism>
<dbReference type="InterPro" id="IPR002171">
    <property type="entry name" value="Ribosomal_uL2"/>
</dbReference>
<gene>
    <name evidence="5 9" type="primary">rplB</name>
    <name evidence="9" type="ORF">I41_54560</name>
</gene>
<evidence type="ECO:0000259" key="7">
    <source>
        <dbReference type="SMART" id="SM01382"/>
    </source>
</evidence>
<evidence type="ECO:0000313" key="9">
    <source>
        <dbReference type="EMBL" id="QDT76211.1"/>
    </source>
</evidence>
<dbReference type="InterPro" id="IPR014722">
    <property type="entry name" value="Rib_uL2_dom2"/>
</dbReference>
<dbReference type="KEGG" id="llh:I41_54560"/>
<feature type="region of interest" description="Disordered" evidence="6">
    <location>
        <begin position="225"/>
        <end position="287"/>
    </location>
</feature>
<dbReference type="Gene3D" id="4.10.950.10">
    <property type="entry name" value="Ribosomal protein L2, domain 3"/>
    <property type="match status" value="1"/>
</dbReference>
<evidence type="ECO:0000256" key="6">
    <source>
        <dbReference type="SAM" id="MobiDB-lite"/>
    </source>
</evidence>
<dbReference type="FunFam" id="2.30.30.30:FF:000001">
    <property type="entry name" value="50S ribosomal protein L2"/>
    <property type="match status" value="1"/>
</dbReference>
<evidence type="ECO:0000256" key="1">
    <source>
        <dbReference type="ARBA" id="ARBA00005636"/>
    </source>
</evidence>
<dbReference type="Pfam" id="PF00181">
    <property type="entry name" value="Ribosomal_L2_N"/>
    <property type="match status" value="1"/>
</dbReference>
<dbReference type="Gene3D" id="2.40.50.140">
    <property type="entry name" value="Nucleic acid-binding proteins"/>
    <property type="match status" value="1"/>
</dbReference>
<keyword evidence="5" id="KW-0699">rRNA-binding</keyword>
<proteinExistence type="inferred from homology"/>
<keyword evidence="10" id="KW-1185">Reference proteome</keyword>
<dbReference type="PANTHER" id="PTHR13691:SF5">
    <property type="entry name" value="LARGE RIBOSOMAL SUBUNIT PROTEIN UL2M"/>
    <property type="match status" value="1"/>
</dbReference>
<dbReference type="PIRSF" id="PIRSF002158">
    <property type="entry name" value="Ribosomal_L2"/>
    <property type="match status" value="1"/>
</dbReference>
<keyword evidence="5" id="KW-0694">RNA-binding</keyword>
<dbReference type="GO" id="GO:0016740">
    <property type="term" value="F:transferase activity"/>
    <property type="evidence" value="ECO:0007669"/>
    <property type="project" value="InterPro"/>
</dbReference>
<dbReference type="RefSeq" id="WP_145436003.1">
    <property type="nucleotide sequence ID" value="NZ_CP036339.1"/>
</dbReference>
<feature type="compositionally biased region" description="Basic residues" evidence="6">
    <location>
        <begin position="258"/>
        <end position="287"/>
    </location>
</feature>
<keyword evidence="3 5" id="KW-0687">Ribonucleoprotein</keyword>
<dbReference type="InterPro" id="IPR008991">
    <property type="entry name" value="Translation_prot_SH3-like_sf"/>
</dbReference>
<sequence>MGIRKLNPITPGMRGATVSDFAELTPGAKPEKSLLRPKVKTGGRNNQGKITARHRGGGHKQQYRMIDFRRNKDGVPAKVDSIQYDPNRTARIALLFYADGEKRYIIAPGGLKAGDEVMSGPDAPAKVGNCLPLTKIPLGTAIFNIELRPGRGGVLCRSAGANATLMAREAEWAQISLPSGEIRRIPSACRATIGESSNSDHFGIVLGKAGRSRWMGIRPYVRGTAMNPIDHPHGGGEGRTKGGRHPVSPQGKSAKGGMTRKRRKPSNKAIVRRRRSRRYGVQKLVTK</sequence>
<dbReference type="InterPro" id="IPR005880">
    <property type="entry name" value="Ribosomal_uL2_bac/org-type"/>
</dbReference>
<dbReference type="GO" id="GO:0003735">
    <property type="term" value="F:structural constituent of ribosome"/>
    <property type="evidence" value="ECO:0007669"/>
    <property type="project" value="InterPro"/>
</dbReference>
<keyword evidence="2 5" id="KW-0689">Ribosomal protein</keyword>
<dbReference type="InterPro" id="IPR022666">
    <property type="entry name" value="Ribosomal_uL2_RNA-bd_dom"/>
</dbReference>
<feature type="domain" description="Large ribosomal subunit protein uL2 RNA-binding" evidence="8">
    <location>
        <begin position="43"/>
        <end position="119"/>
    </location>
</feature>
<evidence type="ECO:0000259" key="8">
    <source>
        <dbReference type="SMART" id="SM01383"/>
    </source>
</evidence>
<reference evidence="9 10" key="1">
    <citation type="submission" date="2019-02" db="EMBL/GenBank/DDBJ databases">
        <title>Deep-cultivation of Planctomycetes and their phenomic and genomic characterization uncovers novel biology.</title>
        <authorList>
            <person name="Wiegand S."/>
            <person name="Jogler M."/>
            <person name="Boedeker C."/>
            <person name="Pinto D."/>
            <person name="Vollmers J."/>
            <person name="Rivas-Marin E."/>
            <person name="Kohn T."/>
            <person name="Peeters S.H."/>
            <person name="Heuer A."/>
            <person name="Rast P."/>
            <person name="Oberbeckmann S."/>
            <person name="Bunk B."/>
            <person name="Jeske O."/>
            <person name="Meyerdierks A."/>
            <person name="Storesund J.E."/>
            <person name="Kallscheuer N."/>
            <person name="Luecker S."/>
            <person name="Lage O.M."/>
            <person name="Pohl T."/>
            <person name="Merkel B.J."/>
            <person name="Hornburger P."/>
            <person name="Mueller R.-W."/>
            <person name="Bruemmer F."/>
            <person name="Labrenz M."/>
            <person name="Spormann A.M."/>
            <person name="Op den Camp H."/>
            <person name="Overmann J."/>
            <person name="Amann R."/>
            <person name="Jetten M.S.M."/>
            <person name="Mascher T."/>
            <person name="Medema M.H."/>
            <person name="Devos D.P."/>
            <person name="Kaster A.-K."/>
            <person name="Ovreas L."/>
            <person name="Rohde M."/>
            <person name="Galperin M.Y."/>
            <person name="Jogler C."/>
        </authorList>
    </citation>
    <scope>NUCLEOTIDE SEQUENCE [LARGE SCALE GENOMIC DNA]</scope>
    <source>
        <strain evidence="9 10">I41</strain>
    </source>
</reference>
<dbReference type="Proteomes" id="UP000317909">
    <property type="component" value="Chromosome"/>
</dbReference>
<dbReference type="HAMAP" id="MF_01320_B">
    <property type="entry name" value="Ribosomal_uL2_B"/>
    <property type="match status" value="1"/>
</dbReference>
<dbReference type="Pfam" id="PF03947">
    <property type="entry name" value="Ribosomal_L2_C"/>
    <property type="match status" value="1"/>
</dbReference>
<dbReference type="Gene3D" id="2.30.30.30">
    <property type="match status" value="1"/>
</dbReference>
<name>A0A517U6E9_9BACT</name>
<dbReference type="SUPFAM" id="SSF50249">
    <property type="entry name" value="Nucleic acid-binding proteins"/>
    <property type="match status" value="1"/>
</dbReference>
<dbReference type="FunFam" id="4.10.950.10:FF:000001">
    <property type="entry name" value="50S ribosomal protein L2"/>
    <property type="match status" value="1"/>
</dbReference>
<dbReference type="GO" id="GO:0015934">
    <property type="term" value="C:large ribosomal subunit"/>
    <property type="evidence" value="ECO:0007669"/>
    <property type="project" value="InterPro"/>
</dbReference>
<dbReference type="FunFam" id="2.40.50.140:FF:000003">
    <property type="entry name" value="50S ribosomal protein L2"/>
    <property type="match status" value="1"/>
</dbReference>
<dbReference type="GO" id="GO:0019843">
    <property type="term" value="F:rRNA binding"/>
    <property type="evidence" value="ECO:0007669"/>
    <property type="project" value="UniProtKB-UniRule"/>
</dbReference>
<dbReference type="InterPro" id="IPR014726">
    <property type="entry name" value="Ribosomal_uL2_dom3"/>
</dbReference>
<comment type="similarity">
    <text evidence="1 5">Belongs to the universal ribosomal protein uL2 family.</text>
</comment>
<dbReference type="InterPro" id="IPR022669">
    <property type="entry name" value="Ribosomal_uL2_C"/>
</dbReference>
<comment type="subunit">
    <text evidence="5">Part of the 50S ribosomal subunit. Forms a bridge to the 30S subunit in the 70S ribosome.</text>
</comment>
<evidence type="ECO:0000256" key="2">
    <source>
        <dbReference type="ARBA" id="ARBA00022980"/>
    </source>
</evidence>